<proteinExistence type="predicted"/>
<dbReference type="SUPFAM" id="SSF53686">
    <property type="entry name" value="Tryptophan synthase beta subunit-like PLP-dependent enzymes"/>
    <property type="match status" value="1"/>
</dbReference>
<name>A0A645GHX3_9ZZZZ</name>
<dbReference type="Gene3D" id="3.40.50.1100">
    <property type="match status" value="1"/>
</dbReference>
<organism evidence="1">
    <name type="scientific">bioreactor metagenome</name>
    <dbReference type="NCBI Taxonomy" id="1076179"/>
    <lineage>
        <taxon>unclassified sequences</taxon>
        <taxon>metagenomes</taxon>
        <taxon>ecological metagenomes</taxon>
    </lineage>
</organism>
<evidence type="ECO:0008006" key="2">
    <source>
        <dbReference type="Google" id="ProtNLM"/>
    </source>
</evidence>
<accession>A0A645GHX3</accession>
<dbReference type="EMBL" id="VSSQ01076103">
    <property type="protein sequence ID" value="MPN26538.1"/>
    <property type="molecule type" value="Genomic_DNA"/>
</dbReference>
<dbReference type="InterPro" id="IPR036052">
    <property type="entry name" value="TrpB-like_PALP_sf"/>
</dbReference>
<gene>
    <name evidence="1" type="ORF">SDC9_173963</name>
</gene>
<evidence type="ECO:0000313" key="1">
    <source>
        <dbReference type="EMBL" id="MPN26538.1"/>
    </source>
</evidence>
<dbReference type="AlphaFoldDB" id="A0A645GHX3"/>
<sequence length="68" mass="7354">MNEEEIMQGLKSLAAVGFYVEPTSAVVPAALLKLRRLGIIPANEIPVMELTGSGLKATDKLVELFQLK</sequence>
<comment type="caution">
    <text evidence="1">The sequence shown here is derived from an EMBL/GenBank/DDBJ whole genome shotgun (WGS) entry which is preliminary data.</text>
</comment>
<protein>
    <recommendedName>
        <fullName evidence="2">Threonine synthase</fullName>
    </recommendedName>
</protein>
<reference evidence="1" key="1">
    <citation type="submission" date="2019-08" db="EMBL/GenBank/DDBJ databases">
        <authorList>
            <person name="Kucharzyk K."/>
            <person name="Murdoch R.W."/>
            <person name="Higgins S."/>
            <person name="Loffler F."/>
        </authorList>
    </citation>
    <scope>NUCLEOTIDE SEQUENCE</scope>
</reference>